<protein>
    <recommendedName>
        <fullName evidence="3">TonB C-terminal domain-containing protein</fullName>
    </recommendedName>
</protein>
<dbReference type="EMBL" id="CABVLI010000029">
    <property type="protein sequence ID" value="VVT00603.1"/>
    <property type="molecule type" value="Genomic_DNA"/>
</dbReference>
<dbReference type="Pfam" id="PF03544">
    <property type="entry name" value="TonB_C"/>
    <property type="match status" value="1"/>
</dbReference>
<dbReference type="InterPro" id="IPR037682">
    <property type="entry name" value="TonB_C"/>
</dbReference>
<dbReference type="GO" id="GO:0055085">
    <property type="term" value="P:transmembrane transport"/>
    <property type="evidence" value="ECO:0007669"/>
    <property type="project" value="InterPro"/>
</dbReference>
<evidence type="ECO:0000259" key="3">
    <source>
        <dbReference type="Pfam" id="PF03544"/>
    </source>
</evidence>
<organism evidence="4 5">
    <name type="scientific">Sphingomonas aurantiaca</name>
    <dbReference type="NCBI Taxonomy" id="185949"/>
    <lineage>
        <taxon>Bacteria</taxon>
        <taxon>Pseudomonadati</taxon>
        <taxon>Pseudomonadota</taxon>
        <taxon>Alphaproteobacteria</taxon>
        <taxon>Sphingomonadales</taxon>
        <taxon>Sphingomonadaceae</taxon>
        <taxon>Sphingomonas</taxon>
    </lineage>
</organism>
<evidence type="ECO:0000256" key="2">
    <source>
        <dbReference type="SAM" id="Phobius"/>
    </source>
</evidence>
<proteinExistence type="predicted"/>
<feature type="compositionally biased region" description="Gly residues" evidence="1">
    <location>
        <begin position="126"/>
        <end position="142"/>
    </location>
</feature>
<dbReference type="Proteomes" id="UP000326857">
    <property type="component" value="Unassembled WGS sequence"/>
</dbReference>
<dbReference type="RefSeq" id="WP_234422493.1">
    <property type="nucleotide sequence ID" value="NZ_LR701528.1"/>
</dbReference>
<gene>
    <name evidence="4" type="ORF">SPHINGO391_350081</name>
</gene>
<feature type="transmembrane region" description="Helical" evidence="2">
    <location>
        <begin position="12"/>
        <end position="35"/>
    </location>
</feature>
<feature type="compositionally biased region" description="Low complexity" evidence="1">
    <location>
        <begin position="116"/>
        <end position="125"/>
    </location>
</feature>
<accession>A0A5E7Y7L2</accession>
<keyword evidence="2" id="KW-1133">Transmembrane helix</keyword>
<dbReference type="Gene3D" id="3.30.1150.10">
    <property type="match status" value="1"/>
</dbReference>
<evidence type="ECO:0000313" key="5">
    <source>
        <dbReference type="Proteomes" id="UP000326857"/>
    </source>
</evidence>
<evidence type="ECO:0000256" key="1">
    <source>
        <dbReference type="SAM" id="MobiDB-lite"/>
    </source>
</evidence>
<name>A0A5E7Y7L2_9SPHN</name>
<sequence length="252" mass="25903">MYGVHPNPRDRLISAGGATILCGVLGYALILGLGVRIPTAIPDALKTFAVSPLPPPPRLETIIPRPATRHRPEGAAAPANLRAKATDTVVPTPIVPPRVPPPPVIVALKPGPGSEATTGAAPVLGPGTGAGGDGDGSGSGRCGDGDGDGGAETPPKLLNGRFKTRDLRAAEAVIGPGGIVGVRYTVETDGSVTHCGIMRSSGNGVLDATTCRLIELRFRYRPWRDAAGRPVRSTVVRNQSWVNQHGPPSRGD</sequence>
<dbReference type="SUPFAM" id="SSF74653">
    <property type="entry name" value="TolA/TonB C-terminal domain"/>
    <property type="match status" value="1"/>
</dbReference>
<keyword evidence="2" id="KW-0472">Membrane</keyword>
<keyword evidence="2" id="KW-0812">Transmembrane</keyword>
<feature type="domain" description="TonB C-terminal" evidence="3">
    <location>
        <begin position="177"/>
        <end position="236"/>
    </location>
</feature>
<evidence type="ECO:0000313" key="4">
    <source>
        <dbReference type="EMBL" id="VVT00603.1"/>
    </source>
</evidence>
<feature type="region of interest" description="Disordered" evidence="1">
    <location>
        <begin position="110"/>
        <end position="158"/>
    </location>
</feature>
<dbReference type="AlphaFoldDB" id="A0A5E7Y7L2"/>
<reference evidence="4 5" key="1">
    <citation type="submission" date="2019-09" db="EMBL/GenBank/DDBJ databases">
        <authorList>
            <person name="Dittami M. S."/>
        </authorList>
    </citation>
    <scope>NUCLEOTIDE SEQUENCE [LARGE SCALE GENOMIC DNA]</scope>
    <source>
        <strain evidence="4">SPHINGO391</strain>
    </source>
</reference>